<dbReference type="Pfam" id="PF00400">
    <property type="entry name" value="WD40"/>
    <property type="match status" value="1"/>
</dbReference>
<dbReference type="Pfam" id="PF25391">
    <property type="entry name" value="WD40_Gbeta"/>
    <property type="match status" value="1"/>
</dbReference>
<dbReference type="PROSITE" id="PS50294">
    <property type="entry name" value="WD_REPEATS_REGION"/>
    <property type="match status" value="2"/>
</dbReference>
<dbReference type="RefSeq" id="XP_018982966.1">
    <property type="nucleotide sequence ID" value="XM_019130907.1"/>
</dbReference>
<proteinExistence type="inferred from homology"/>
<dbReference type="PANTHER" id="PTHR19850">
    <property type="entry name" value="GUANINE NUCLEOTIDE-BINDING PROTEIN BETA G PROTEIN BETA"/>
    <property type="match status" value="1"/>
</dbReference>
<dbReference type="InterPro" id="IPR015943">
    <property type="entry name" value="WD40/YVTN_repeat-like_dom_sf"/>
</dbReference>
<dbReference type="GO" id="GO:0061951">
    <property type="term" value="P:establishment of protein localization to plasma membrane"/>
    <property type="evidence" value="ECO:0007669"/>
    <property type="project" value="EnsemblFungi"/>
</dbReference>
<dbReference type="PROSITE" id="PS00678">
    <property type="entry name" value="WD_REPEATS_1"/>
    <property type="match status" value="2"/>
</dbReference>
<dbReference type="EMBL" id="KV454439">
    <property type="protein sequence ID" value="ODQ77638.1"/>
    <property type="molecule type" value="Genomic_DNA"/>
</dbReference>
<dbReference type="GO" id="GO:0031682">
    <property type="term" value="F:G-protein gamma-subunit binding"/>
    <property type="evidence" value="ECO:0007669"/>
    <property type="project" value="EnsemblFungi"/>
</dbReference>
<dbReference type="GO" id="GO:0120171">
    <property type="term" value="C:Cdc24p-Far1p-Gbetagamma complex"/>
    <property type="evidence" value="ECO:0007669"/>
    <property type="project" value="EnsemblFungi"/>
</dbReference>
<feature type="repeat" description="WD" evidence="5">
    <location>
        <begin position="63"/>
        <end position="104"/>
    </location>
</feature>
<dbReference type="InterPro" id="IPR016346">
    <property type="entry name" value="G-protein_beta_1-5"/>
</dbReference>
<dbReference type="InterPro" id="IPR001680">
    <property type="entry name" value="WD40_rpt"/>
</dbReference>
<dbReference type="SUPFAM" id="SSF50978">
    <property type="entry name" value="WD40 repeat-like"/>
    <property type="match status" value="1"/>
</dbReference>
<dbReference type="InterPro" id="IPR001632">
    <property type="entry name" value="WD40_G-protein_beta-like"/>
</dbReference>
<keyword evidence="8" id="KW-1185">Reference proteome</keyword>
<dbReference type="AlphaFoldDB" id="A0A1E3QJ50"/>
<dbReference type="PROSITE" id="PS50082">
    <property type="entry name" value="WD_REPEATS_2"/>
    <property type="match status" value="5"/>
</dbReference>
<dbReference type="OrthoDB" id="10255630at2759"/>
<dbReference type="PRINTS" id="PR00320">
    <property type="entry name" value="GPROTEINBRPT"/>
</dbReference>
<dbReference type="Gene3D" id="2.130.10.10">
    <property type="entry name" value="YVTN repeat-like/Quinoprotein amine dehydrogenase"/>
    <property type="match status" value="2"/>
</dbReference>
<evidence type="ECO:0000256" key="3">
    <source>
        <dbReference type="ARBA" id="ARBA00022737"/>
    </source>
</evidence>
<keyword evidence="3" id="KW-0677">Repeat</keyword>
<evidence type="ECO:0000313" key="8">
    <source>
        <dbReference type="Proteomes" id="UP000094336"/>
    </source>
</evidence>
<keyword evidence="6" id="KW-0175">Coiled coil</keyword>
<dbReference type="STRING" id="984486.A0A1E3QJ50"/>
<dbReference type="PIRSF" id="PIRSF002394">
    <property type="entry name" value="GN-bd_beta"/>
    <property type="match status" value="1"/>
</dbReference>
<dbReference type="SMART" id="SM00320">
    <property type="entry name" value="WD40"/>
    <property type="match status" value="7"/>
</dbReference>
<protein>
    <submittedName>
        <fullName evidence="7">Uncharacterized protein</fullName>
    </submittedName>
</protein>
<gene>
    <name evidence="7" type="ORF">BABINDRAFT_172716</name>
</gene>
<dbReference type="GeneID" id="30148760"/>
<dbReference type="GO" id="GO:0001965">
    <property type="term" value="F:G-protein alpha-subunit binding"/>
    <property type="evidence" value="ECO:0007669"/>
    <property type="project" value="EnsemblFungi"/>
</dbReference>
<keyword evidence="4" id="KW-0807">Transducer</keyword>
<dbReference type="GO" id="GO:0019901">
    <property type="term" value="F:protein kinase binding"/>
    <property type="evidence" value="ECO:0007669"/>
    <property type="project" value="EnsemblFungi"/>
</dbReference>
<dbReference type="PRINTS" id="PR00319">
    <property type="entry name" value="GPROTEINB"/>
</dbReference>
<dbReference type="InterPro" id="IPR019775">
    <property type="entry name" value="WD40_repeat_CS"/>
</dbReference>
<dbReference type="InterPro" id="IPR020472">
    <property type="entry name" value="WD40_PAC1"/>
</dbReference>
<dbReference type="GO" id="GO:0043577">
    <property type="term" value="P:chemotropism"/>
    <property type="evidence" value="ECO:0007669"/>
    <property type="project" value="EnsemblFungi"/>
</dbReference>
<sequence>MISSNIPKLSVQERIDAAREEAKFLVQEIDRTRASTQDAQLIEISSNVPTLNRVTYLKPYQSLRGHGNKISSVRWSNDSRQILSASQDGFMIIWDATTAMKVNAIPLSSPWVLACAYSPNGRMVASGGLDNACTLYRISHESIDHSRTGESGYGMVGGLTQNIVSVFKGHTAYISGCEFLSENFTLTSSGDMTCALWDVSRGSRVREFMDHLGDVLCLAVPQSQHGSQSFVSGASDGYIRLWDIRQRAPAQSHFVAHSDINCMKFFPDANSLATGSDDGSIRLFDFRADCQLASYTLPRTLRNSSYGKANFPMATPQPQYAQCWQGSYVSDIESLASETDTQSVSSLDFSASGRMLYGCIGDYGCVIFDTLRTDAVGKLEGHSNRVNMVSCSPDGMAVCTASWDSTIKIWSI</sequence>
<name>A0A1E3QJ50_9ASCO</name>
<feature type="repeat" description="WD" evidence="5">
    <location>
        <begin position="379"/>
        <end position="412"/>
    </location>
</feature>
<dbReference type="GO" id="GO:0000750">
    <property type="term" value="P:pheromone-dependent signal transduction involved in conjugation with cellular fusion"/>
    <property type="evidence" value="ECO:0007669"/>
    <property type="project" value="EnsemblFungi"/>
</dbReference>
<feature type="coiled-coil region" evidence="6">
    <location>
        <begin position="8"/>
        <end position="35"/>
    </location>
</feature>
<feature type="repeat" description="WD" evidence="5">
    <location>
        <begin position="208"/>
        <end position="252"/>
    </location>
</feature>
<accession>A0A1E3QJ50</accession>
<evidence type="ECO:0000256" key="4">
    <source>
        <dbReference type="ARBA" id="ARBA00023224"/>
    </source>
</evidence>
<dbReference type="GO" id="GO:0097110">
    <property type="term" value="F:scaffold protein binding"/>
    <property type="evidence" value="ECO:0007669"/>
    <property type="project" value="EnsemblFungi"/>
</dbReference>
<dbReference type="GO" id="GO:1903260">
    <property type="term" value="P:protein localization to mating projection tip"/>
    <property type="evidence" value="ECO:0007669"/>
    <property type="project" value="EnsemblFungi"/>
</dbReference>
<evidence type="ECO:0000256" key="5">
    <source>
        <dbReference type="PROSITE-ProRule" id="PRU00221"/>
    </source>
</evidence>
<organism evidence="7 8">
    <name type="scientific">Babjeviella inositovora NRRL Y-12698</name>
    <dbReference type="NCBI Taxonomy" id="984486"/>
    <lineage>
        <taxon>Eukaryota</taxon>
        <taxon>Fungi</taxon>
        <taxon>Dikarya</taxon>
        <taxon>Ascomycota</taxon>
        <taxon>Saccharomycotina</taxon>
        <taxon>Pichiomycetes</taxon>
        <taxon>Serinales incertae sedis</taxon>
        <taxon>Babjeviella</taxon>
    </lineage>
</organism>
<keyword evidence="2 5" id="KW-0853">WD repeat</keyword>
<feature type="repeat" description="WD" evidence="5">
    <location>
        <begin position="260"/>
        <end position="294"/>
    </location>
</feature>
<reference evidence="8" key="1">
    <citation type="submission" date="2016-05" db="EMBL/GenBank/DDBJ databases">
        <title>Comparative genomics of biotechnologically important yeasts.</title>
        <authorList>
            <consortium name="DOE Joint Genome Institute"/>
            <person name="Riley R."/>
            <person name="Haridas S."/>
            <person name="Wolfe K.H."/>
            <person name="Lopes M.R."/>
            <person name="Hittinger C.T."/>
            <person name="Goker M."/>
            <person name="Salamov A."/>
            <person name="Wisecaver J."/>
            <person name="Long T.M."/>
            <person name="Aerts A.L."/>
            <person name="Barry K."/>
            <person name="Choi C."/>
            <person name="Clum A."/>
            <person name="Coughlan A.Y."/>
            <person name="Deshpande S."/>
            <person name="Douglass A.P."/>
            <person name="Hanson S.J."/>
            <person name="Klenk H.-P."/>
            <person name="Labutti K."/>
            <person name="Lapidus A."/>
            <person name="Lindquist E."/>
            <person name="Lipzen A."/>
            <person name="Meier-Kolthoff J.P."/>
            <person name="Ohm R.A."/>
            <person name="Otillar R.P."/>
            <person name="Pangilinan J."/>
            <person name="Peng Y."/>
            <person name="Rokas A."/>
            <person name="Rosa C.A."/>
            <person name="Scheuner C."/>
            <person name="Sibirny A.A."/>
            <person name="Slot J.C."/>
            <person name="Stielow J.B."/>
            <person name="Sun H."/>
            <person name="Kurtzman C.P."/>
            <person name="Blackwell M."/>
            <person name="Grigoriev I.V."/>
            <person name="Jeffries T.W."/>
        </authorList>
    </citation>
    <scope>NUCLEOTIDE SEQUENCE [LARGE SCALE GENOMIC DNA]</scope>
    <source>
        <strain evidence="8">NRRL Y-12698</strain>
    </source>
</reference>
<evidence type="ECO:0000256" key="2">
    <source>
        <dbReference type="ARBA" id="ARBA00022574"/>
    </source>
</evidence>
<dbReference type="CDD" id="cd00200">
    <property type="entry name" value="WD40"/>
    <property type="match status" value="1"/>
</dbReference>
<dbReference type="Proteomes" id="UP000094336">
    <property type="component" value="Unassembled WGS sequence"/>
</dbReference>
<evidence type="ECO:0000256" key="1">
    <source>
        <dbReference type="ARBA" id="ARBA00009768"/>
    </source>
</evidence>
<dbReference type="GO" id="GO:0005834">
    <property type="term" value="C:heterotrimeric G-protein complex"/>
    <property type="evidence" value="ECO:0007669"/>
    <property type="project" value="EnsemblFungi"/>
</dbReference>
<evidence type="ECO:0000313" key="7">
    <source>
        <dbReference type="EMBL" id="ODQ77638.1"/>
    </source>
</evidence>
<comment type="similarity">
    <text evidence="1">Belongs to the WD repeat G protein beta family.</text>
</comment>
<feature type="repeat" description="WD" evidence="5">
    <location>
        <begin position="167"/>
        <end position="207"/>
    </location>
</feature>
<dbReference type="InterPro" id="IPR036322">
    <property type="entry name" value="WD40_repeat_dom_sf"/>
</dbReference>
<dbReference type="GO" id="GO:0031267">
    <property type="term" value="F:small GTPase binding"/>
    <property type="evidence" value="ECO:0007669"/>
    <property type="project" value="EnsemblFungi"/>
</dbReference>
<dbReference type="GO" id="GO:0031680">
    <property type="term" value="C:G-protein beta/gamma-subunit complex"/>
    <property type="evidence" value="ECO:0007669"/>
    <property type="project" value="EnsemblFungi"/>
</dbReference>
<dbReference type="GO" id="GO:0001403">
    <property type="term" value="P:invasive growth in response to glucose limitation"/>
    <property type="evidence" value="ECO:0007669"/>
    <property type="project" value="EnsemblFungi"/>
</dbReference>
<evidence type="ECO:0000256" key="6">
    <source>
        <dbReference type="SAM" id="Coils"/>
    </source>
</evidence>
<dbReference type="GO" id="GO:0005937">
    <property type="term" value="C:mating projection"/>
    <property type="evidence" value="ECO:0007669"/>
    <property type="project" value="EnsemblFungi"/>
</dbReference>